<dbReference type="Proteomes" id="UP000595618">
    <property type="component" value="Chromosome"/>
</dbReference>
<organism evidence="1 2">
    <name type="scientific">Candidatus Sungiibacteriota bacterium</name>
    <dbReference type="NCBI Taxonomy" id="2750080"/>
    <lineage>
        <taxon>Bacteria</taxon>
        <taxon>Candidatus Sungiibacteriota</taxon>
    </lineage>
</organism>
<proteinExistence type="predicted"/>
<protein>
    <submittedName>
        <fullName evidence="1">Uncharacterized protein</fullName>
    </submittedName>
</protein>
<dbReference type="EMBL" id="CP066690">
    <property type="protein sequence ID" value="QQG45261.1"/>
    <property type="molecule type" value="Genomic_DNA"/>
</dbReference>
<evidence type="ECO:0000313" key="1">
    <source>
        <dbReference type="EMBL" id="QQG45261.1"/>
    </source>
</evidence>
<reference evidence="1 2" key="1">
    <citation type="submission" date="2020-07" db="EMBL/GenBank/DDBJ databases">
        <title>Huge and variable diversity of episymbiotic CPR bacteria and DPANN archaea in groundwater ecosystems.</title>
        <authorList>
            <person name="He C.Y."/>
            <person name="Keren R."/>
            <person name="Whittaker M."/>
            <person name="Farag I.F."/>
            <person name="Doudna J."/>
            <person name="Cate J.H.D."/>
            <person name="Banfield J.F."/>
        </authorList>
    </citation>
    <scope>NUCLEOTIDE SEQUENCE [LARGE SCALE GENOMIC DNA]</scope>
    <source>
        <strain evidence="1">NC_groundwater_541_Ag_S-0.1um_46_50</strain>
    </source>
</reference>
<name>A0A7T5UR95_9BACT</name>
<evidence type="ECO:0000313" key="2">
    <source>
        <dbReference type="Proteomes" id="UP000595618"/>
    </source>
</evidence>
<dbReference type="AlphaFoldDB" id="A0A7T5UR95"/>
<sequence>MVQQTFLPWGIDNPPPKEKIKPVEVDRKNNTVTFWIPSQQLTIKLKLMPDGSVMDVGRAIEKSRLYDPSALYVHDPVTFGQMTAMLHAILNPAQNRQKKQRQRRPL</sequence>
<gene>
    <name evidence="1" type="ORF">HYW89_04680</name>
</gene>
<accession>A0A7T5UR95</accession>